<feature type="transmembrane region" description="Helical" evidence="1">
    <location>
        <begin position="51"/>
        <end position="68"/>
    </location>
</feature>
<proteinExistence type="predicted"/>
<gene>
    <name evidence="2" type="ORF">OUY24_37445</name>
</gene>
<evidence type="ECO:0000256" key="1">
    <source>
        <dbReference type="SAM" id="Phobius"/>
    </source>
</evidence>
<keyword evidence="1" id="KW-1133">Transmembrane helix</keyword>
<evidence type="ECO:0000313" key="3">
    <source>
        <dbReference type="Proteomes" id="UP001212498"/>
    </source>
</evidence>
<comment type="caution">
    <text evidence="2">The sequence shown here is derived from an EMBL/GenBank/DDBJ whole genome shotgun (WGS) entry which is preliminary data.</text>
</comment>
<reference evidence="2 3" key="1">
    <citation type="submission" date="2022-11" db="EMBL/GenBank/DDBJ databases">
        <title>Nonomuraea corallina sp. nov., a new species of the genus Nonomuraea isolated from sea side sediment in Thai sea.</title>
        <authorList>
            <person name="Ngamcharungchit C."/>
            <person name="Matsumoto A."/>
            <person name="Suriyachadkun C."/>
            <person name="Panbangred W."/>
            <person name="Inahashi Y."/>
            <person name="Intra B."/>
        </authorList>
    </citation>
    <scope>NUCLEOTIDE SEQUENCE [LARGE SCALE GENOMIC DNA]</scope>
    <source>
        <strain evidence="2 3">DSM 43553</strain>
    </source>
</reference>
<accession>A0ABT4TA78</accession>
<sequence length="239" mass="25584">MSSDERFDDIEAELRALAGSLDVPAPPPEQVAAAVRTRLEAPRPVKRRRRWRIVAVAVVALVAVTAATPQGRQAVTAILRYAGIELRLGGDTPAPVPTPAPLPGEREVPPDEVAGQVAFPVRTLAALGEPERVTVADGGRVVSMFWPDGIRLDQFDGRMDPFFFKRLGPPFPDEVEVDGVTGFWLPGSHPLGYITREGGGEVPLRQAGPTLIWQAGDVGHRLEGAPSMARAAELAGSLR</sequence>
<dbReference type="RefSeq" id="WP_271279683.1">
    <property type="nucleotide sequence ID" value="NZ_BAABFD010000022.1"/>
</dbReference>
<keyword evidence="3" id="KW-1185">Reference proteome</keyword>
<dbReference type="EMBL" id="JAPNUD010000190">
    <property type="protein sequence ID" value="MDA0646345.1"/>
    <property type="molecule type" value="Genomic_DNA"/>
</dbReference>
<protein>
    <recommendedName>
        <fullName evidence="4">DUF4367 domain-containing protein</fullName>
    </recommendedName>
</protein>
<evidence type="ECO:0000313" key="2">
    <source>
        <dbReference type="EMBL" id="MDA0646345.1"/>
    </source>
</evidence>
<name>A0ABT4TA78_9ACTN</name>
<keyword evidence="1" id="KW-0472">Membrane</keyword>
<dbReference type="Proteomes" id="UP001212498">
    <property type="component" value="Unassembled WGS sequence"/>
</dbReference>
<organism evidence="2 3">
    <name type="scientific">Nonomuraea ferruginea</name>
    <dbReference type="NCBI Taxonomy" id="46174"/>
    <lineage>
        <taxon>Bacteria</taxon>
        <taxon>Bacillati</taxon>
        <taxon>Actinomycetota</taxon>
        <taxon>Actinomycetes</taxon>
        <taxon>Streptosporangiales</taxon>
        <taxon>Streptosporangiaceae</taxon>
        <taxon>Nonomuraea</taxon>
    </lineage>
</organism>
<evidence type="ECO:0008006" key="4">
    <source>
        <dbReference type="Google" id="ProtNLM"/>
    </source>
</evidence>
<keyword evidence="1" id="KW-0812">Transmembrane</keyword>